<gene>
    <name evidence="1" type="ORF">RFI_06870</name>
</gene>
<dbReference type="AlphaFoldDB" id="X6NWJ5"/>
<reference evidence="1 2" key="1">
    <citation type="journal article" date="2013" name="Curr. Biol.">
        <title>The Genome of the Foraminiferan Reticulomyxa filosa.</title>
        <authorList>
            <person name="Glockner G."/>
            <person name="Hulsmann N."/>
            <person name="Schleicher M."/>
            <person name="Noegel A.A."/>
            <person name="Eichinger L."/>
            <person name="Gallinger C."/>
            <person name="Pawlowski J."/>
            <person name="Sierra R."/>
            <person name="Euteneuer U."/>
            <person name="Pillet L."/>
            <person name="Moustafa A."/>
            <person name="Platzer M."/>
            <person name="Groth M."/>
            <person name="Szafranski K."/>
            <person name="Schliwa M."/>
        </authorList>
    </citation>
    <scope>NUCLEOTIDE SEQUENCE [LARGE SCALE GENOMIC DNA]</scope>
</reference>
<dbReference type="EMBL" id="ASPP01005589">
    <property type="protein sequence ID" value="ETO30253.1"/>
    <property type="molecule type" value="Genomic_DNA"/>
</dbReference>
<evidence type="ECO:0000313" key="2">
    <source>
        <dbReference type="Proteomes" id="UP000023152"/>
    </source>
</evidence>
<sequence length="171" mass="19769">MTDISIFIWPTKIHTYWNEYAPEKYQSVQKQQANTSQVGPTVTAIATATATTIAPQANEAIQKLEDRFTIRVRNAFKNAAAPKRTTFVFSGSSSKSAGSKKELPDERLKEEFQKCFEVIQIVNRTVHLGSELYQYKLLRLQFLNKMWSLLAKNPEQFRQKFVPYDESLLQW</sequence>
<protein>
    <submittedName>
        <fullName evidence="1">Uncharacterized protein</fullName>
    </submittedName>
</protein>
<dbReference type="Proteomes" id="UP000023152">
    <property type="component" value="Unassembled WGS sequence"/>
</dbReference>
<evidence type="ECO:0000313" key="1">
    <source>
        <dbReference type="EMBL" id="ETO30253.1"/>
    </source>
</evidence>
<proteinExistence type="predicted"/>
<organism evidence="1 2">
    <name type="scientific">Reticulomyxa filosa</name>
    <dbReference type="NCBI Taxonomy" id="46433"/>
    <lineage>
        <taxon>Eukaryota</taxon>
        <taxon>Sar</taxon>
        <taxon>Rhizaria</taxon>
        <taxon>Retaria</taxon>
        <taxon>Foraminifera</taxon>
        <taxon>Monothalamids</taxon>
        <taxon>Reticulomyxidae</taxon>
        <taxon>Reticulomyxa</taxon>
    </lineage>
</organism>
<comment type="caution">
    <text evidence="1">The sequence shown here is derived from an EMBL/GenBank/DDBJ whole genome shotgun (WGS) entry which is preliminary data.</text>
</comment>
<accession>X6NWJ5</accession>
<name>X6NWJ5_RETFI</name>
<keyword evidence="2" id="KW-1185">Reference proteome</keyword>